<evidence type="ECO:0000313" key="3">
    <source>
        <dbReference type="Proteomes" id="UP000479000"/>
    </source>
</evidence>
<feature type="compositionally biased region" description="Basic and acidic residues" evidence="1">
    <location>
        <begin position="188"/>
        <end position="198"/>
    </location>
</feature>
<gene>
    <name evidence="2" type="ORF">NTEN_LOCUS2126</name>
</gene>
<evidence type="ECO:0000313" key="2">
    <source>
        <dbReference type="EMBL" id="CAA9995335.1"/>
    </source>
</evidence>
<reference evidence="2 3" key="1">
    <citation type="submission" date="2020-02" db="EMBL/GenBank/DDBJ databases">
        <authorList>
            <person name="Ferguson B K."/>
        </authorList>
    </citation>
    <scope>NUCLEOTIDE SEQUENCE [LARGE SCALE GENOMIC DNA]</scope>
</reference>
<dbReference type="AlphaFoldDB" id="A0A6H5G0P9"/>
<dbReference type="Proteomes" id="UP000479000">
    <property type="component" value="Unassembled WGS sequence"/>
</dbReference>
<feature type="compositionally biased region" description="Polar residues" evidence="1">
    <location>
        <begin position="124"/>
        <end position="136"/>
    </location>
</feature>
<protein>
    <submittedName>
        <fullName evidence="2">Uncharacterized protein</fullName>
    </submittedName>
</protein>
<dbReference type="EMBL" id="CADCXU010003287">
    <property type="protein sequence ID" value="CAA9995335.1"/>
    <property type="molecule type" value="Genomic_DNA"/>
</dbReference>
<feature type="region of interest" description="Disordered" evidence="1">
    <location>
        <begin position="124"/>
        <end position="198"/>
    </location>
</feature>
<accession>A0A6H5G0P9</accession>
<organism evidence="2 3">
    <name type="scientific">Nesidiocoris tenuis</name>
    <dbReference type="NCBI Taxonomy" id="355587"/>
    <lineage>
        <taxon>Eukaryota</taxon>
        <taxon>Metazoa</taxon>
        <taxon>Ecdysozoa</taxon>
        <taxon>Arthropoda</taxon>
        <taxon>Hexapoda</taxon>
        <taxon>Insecta</taxon>
        <taxon>Pterygota</taxon>
        <taxon>Neoptera</taxon>
        <taxon>Paraneoptera</taxon>
        <taxon>Hemiptera</taxon>
        <taxon>Heteroptera</taxon>
        <taxon>Panheteroptera</taxon>
        <taxon>Cimicomorpha</taxon>
        <taxon>Miridae</taxon>
        <taxon>Dicyphina</taxon>
        <taxon>Nesidiocoris</taxon>
    </lineage>
</organism>
<name>A0A6H5G0P9_9HEMI</name>
<proteinExistence type="predicted"/>
<keyword evidence="3" id="KW-1185">Reference proteome</keyword>
<evidence type="ECO:0000256" key="1">
    <source>
        <dbReference type="SAM" id="MobiDB-lite"/>
    </source>
</evidence>
<sequence length="198" mass="22140">MEVLESARNRESERSLRKNVYIYSFTQNHFTNKCLCVPARQSVGGTAAEESDAPRPGRRASLSLCVVVRSVRVCDLTGARPVERRRGGVMYRDVHPPPPEPQQCHNYFQPQWPNHVYPHKWITHNTSISKPPTANPRNDRNCSQRGNVRSRADPGPLNFCGTGPQGPDPSVRPQSLRLPFTSTASAETGRDRGKGNNQ</sequence>